<accession>A0ACB8NYE3</accession>
<keyword evidence="2" id="KW-1185">Reference proteome</keyword>
<evidence type="ECO:0000313" key="1">
    <source>
        <dbReference type="EMBL" id="KAH9802839.1"/>
    </source>
</evidence>
<dbReference type="Proteomes" id="UP000829398">
    <property type="component" value="Chromosome 1"/>
</dbReference>
<comment type="caution">
    <text evidence="1">The sequence shown here is derived from an EMBL/GenBank/DDBJ whole genome shotgun (WGS) entry which is preliminary data.</text>
</comment>
<gene>
    <name evidence="1" type="ORF">KPL71_001545</name>
</gene>
<protein>
    <submittedName>
        <fullName evidence="1">Uncharacterized protein</fullName>
    </submittedName>
</protein>
<proteinExistence type="predicted"/>
<name>A0ACB8NYE3_CITSI</name>
<dbReference type="EMBL" id="CM039170">
    <property type="protein sequence ID" value="KAH9802839.1"/>
    <property type="molecule type" value="Genomic_DNA"/>
</dbReference>
<evidence type="ECO:0000313" key="2">
    <source>
        <dbReference type="Proteomes" id="UP000829398"/>
    </source>
</evidence>
<reference evidence="2" key="1">
    <citation type="journal article" date="2023" name="Hortic. Res.">
        <title>A chromosome-level phased genome enabling allele-level studies in sweet orange: a case study on citrus Huanglongbing tolerance.</title>
        <authorList>
            <person name="Wu B."/>
            <person name="Yu Q."/>
            <person name="Deng Z."/>
            <person name="Duan Y."/>
            <person name="Luo F."/>
            <person name="Gmitter F. Jr."/>
        </authorList>
    </citation>
    <scope>NUCLEOTIDE SEQUENCE [LARGE SCALE GENOMIC DNA]</scope>
    <source>
        <strain evidence="2">cv. Valencia</strain>
    </source>
</reference>
<organism evidence="1 2">
    <name type="scientific">Citrus sinensis</name>
    <name type="common">Sweet orange</name>
    <name type="synonym">Citrus aurantium var. sinensis</name>
    <dbReference type="NCBI Taxonomy" id="2711"/>
    <lineage>
        <taxon>Eukaryota</taxon>
        <taxon>Viridiplantae</taxon>
        <taxon>Streptophyta</taxon>
        <taxon>Embryophyta</taxon>
        <taxon>Tracheophyta</taxon>
        <taxon>Spermatophyta</taxon>
        <taxon>Magnoliopsida</taxon>
        <taxon>eudicotyledons</taxon>
        <taxon>Gunneridae</taxon>
        <taxon>Pentapetalae</taxon>
        <taxon>rosids</taxon>
        <taxon>malvids</taxon>
        <taxon>Sapindales</taxon>
        <taxon>Rutaceae</taxon>
        <taxon>Aurantioideae</taxon>
        <taxon>Citrus</taxon>
    </lineage>
</organism>
<sequence>MIETTLHPFSYRDIAMEAQEGSSNVVFGTKDKWELEEDDVFFKEDESMPYIAFSQRIHDRLSSTMGFSIIDLANDYYLVHYRNEKDVEYALTEGPWTVIGHYLTVQQWSSDFDIATNKIDHIVAWIRLSGMNIHFYYKTIIKIDYNIVATQRGKFAHIAVQLDLEKPLKVEYENLPLICFYCGKFGHYKDACPDGGVTPLATELPIPCPDAVNRAIMVGEVSDWNESKFGSWMVVTRKPCPRRPLEMESPKIPVQDQHGSKVQKSRFDVLPPKPRSMKKKHVSQLMRKYPTKKIPVPSNKSITENINPNIHSRAQTFQPNSPTRAMQGMHVNPKVLTTSIPCATPDIPSSSMHCMHANPNNKVASPILIPVTLNPLHHSVVSFPNPPLQSSHFLPNHDHPSDDSLAQSFDRESPDDYRSNNLNTRFENLGELD</sequence>